<organism evidence="2 4">
    <name type="scientific">Flavobacterium hibernum</name>
    <dbReference type="NCBI Taxonomy" id="37752"/>
    <lineage>
        <taxon>Bacteria</taxon>
        <taxon>Pseudomonadati</taxon>
        <taxon>Bacteroidota</taxon>
        <taxon>Flavobacteriia</taxon>
        <taxon>Flavobacteriales</taxon>
        <taxon>Flavobacteriaceae</taxon>
        <taxon>Flavobacterium</taxon>
    </lineage>
</organism>
<sequence>MGEWSKTVGEKGEEIVNYFFNEILGYKTILSNESIVCNKGLKHKSNSSKSNKTTHGIDALISAKSPLEDNLLDIGIISSKFTSSIYPNSPKTLFKEYLADLAFTIECFKNSKLYSDINQKFSNVNRTDITGILVWASNKSSQKEEIISKVSNIILDNDLIFDKIIIVDNDRINFFVETVQNAKKEFGAENVKFVYHNSNLNTIGLQSVSYGDFLPTNYLFSNIIPIRVINKNEIEFIIFSKENFSKENFSKLLAFAKSFDLLHSVNNIILSFSDFNDLTDEPIILSELLNFDHYQYGKNLFVKTHLSDFRNTKKS</sequence>
<dbReference type="Proteomes" id="UP000198302">
    <property type="component" value="Unassembled WGS sequence"/>
</dbReference>
<reference evidence="3 5" key="2">
    <citation type="submission" date="2016-11" db="EMBL/GenBank/DDBJ databases">
        <title>Whole genomes of Flavobacteriaceae.</title>
        <authorList>
            <person name="Stine C."/>
            <person name="Li C."/>
            <person name="Tadesse D."/>
        </authorList>
    </citation>
    <scope>NUCLEOTIDE SEQUENCE [LARGE SCALE GENOMIC DNA]</scope>
    <source>
        <strain evidence="3 5">ATCC 51468</strain>
    </source>
</reference>
<evidence type="ECO:0000313" key="5">
    <source>
        <dbReference type="Proteomes" id="UP000198302"/>
    </source>
</evidence>
<dbReference type="Pfam" id="PF26115">
    <property type="entry name" value="PDDEXK_GAPS4"/>
    <property type="match status" value="1"/>
</dbReference>
<evidence type="ECO:0000313" key="2">
    <source>
        <dbReference type="EMBL" id="KIO54401.1"/>
    </source>
</evidence>
<dbReference type="STRING" id="37752.IW18_02835"/>
<dbReference type="RefSeq" id="WP_041516063.1">
    <property type="nucleotide sequence ID" value="NZ_JPRK01000003.1"/>
</dbReference>
<dbReference type="Proteomes" id="UP000032061">
    <property type="component" value="Unassembled WGS sequence"/>
</dbReference>
<gene>
    <name evidence="3" type="ORF">B0A73_10155</name>
    <name evidence="2" type="ORF">IW18_02835</name>
</gene>
<dbReference type="OrthoDB" id="2680225at2"/>
<protein>
    <recommendedName>
        <fullName evidence="1">GAPS4 PD-(D/E)XK nuclease domain-containing protein</fullName>
    </recommendedName>
</protein>
<evidence type="ECO:0000313" key="4">
    <source>
        <dbReference type="Proteomes" id="UP000032061"/>
    </source>
</evidence>
<accession>A0A0D0F436</accession>
<dbReference type="EMBL" id="MUGX01000011">
    <property type="protein sequence ID" value="OXA88128.1"/>
    <property type="molecule type" value="Genomic_DNA"/>
</dbReference>
<feature type="domain" description="GAPS4 PD-(D/E)XK nuclease" evidence="1">
    <location>
        <begin position="1"/>
        <end position="171"/>
    </location>
</feature>
<dbReference type="InterPro" id="IPR058873">
    <property type="entry name" value="PDDEXK_GAPS4"/>
</dbReference>
<comment type="caution">
    <text evidence="2">The sequence shown here is derived from an EMBL/GenBank/DDBJ whole genome shotgun (WGS) entry which is preliminary data.</text>
</comment>
<evidence type="ECO:0000313" key="3">
    <source>
        <dbReference type="EMBL" id="OXA88128.1"/>
    </source>
</evidence>
<keyword evidence="5" id="KW-1185">Reference proteome</keyword>
<proteinExistence type="predicted"/>
<name>A0A0D0F436_9FLAO</name>
<dbReference type="AlphaFoldDB" id="A0A0D0F436"/>
<reference evidence="2 4" key="1">
    <citation type="submission" date="2015-01" db="EMBL/GenBank/DDBJ databases">
        <title>Genome of Flavobacterium hibernum DSM 12611.</title>
        <authorList>
            <person name="Stropko S.J."/>
            <person name="Pipes S.E."/>
            <person name="Newman J.D."/>
        </authorList>
    </citation>
    <scope>NUCLEOTIDE SEQUENCE [LARGE SCALE GENOMIC DNA]</scope>
    <source>
        <strain evidence="2 4">DSM 12611</strain>
    </source>
</reference>
<dbReference type="EMBL" id="JPRK01000003">
    <property type="protein sequence ID" value="KIO54401.1"/>
    <property type="molecule type" value="Genomic_DNA"/>
</dbReference>
<evidence type="ECO:0000259" key="1">
    <source>
        <dbReference type="Pfam" id="PF26115"/>
    </source>
</evidence>